<evidence type="ECO:0000313" key="2">
    <source>
        <dbReference type="Proteomes" id="UP000054845"/>
    </source>
</evidence>
<protein>
    <submittedName>
        <fullName evidence="1">Uncharacterized protein</fullName>
    </submittedName>
</protein>
<dbReference type="Proteomes" id="UP000054845">
    <property type="component" value="Unassembled WGS sequence"/>
</dbReference>
<name>A0A0P1BN68_9BASI</name>
<evidence type="ECO:0000313" key="1">
    <source>
        <dbReference type="EMBL" id="CEH17053.1"/>
    </source>
</evidence>
<sequence>METGKTQCEAAWRNGSASDYDLVLELISIDSACAGPSEPWAWVRNSAPPT</sequence>
<proteinExistence type="predicted"/>
<dbReference type="AlphaFoldDB" id="A0A0P1BN68"/>
<keyword evidence="2" id="KW-1185">Reference proteome</keyword>
<reference evidence="1 2" key="1">
    <citation type="submission" date="2014-09" db="EMBL/GenBank/DDBJ databases">
        <authorList>
            <person name="Magalhaes I.L.F."/>
            <person name="Oliveira U."/>
            <person name="Santos F.R."/>
            <person name="Vidigal T.H.D.A."/>
            <person name="Brescovit A.D."/>
            <person name="Santos A.J."/>
        </authorList>
    </citation>
    <scope>NUCLEOTIDE SEQUENCE [LARGE SCALE GENOMIC DNA]</scope>
</reference>
<dbReference type="EMBL" id="CCYA01000254">
    <property type="protein sequence ID" value="CEH17053.1"/>
    <property type="molecule type" value="Genomic_DNA"/>
</dbReference>
<organism evidence="1 2">
    <name type="scientific">Ceraceosorus bombacis</name>
    <dbReference type="NCBI Taxonomy" id="401625"/>
    <lineage>
        <taxon>Eukaryota</taxon>
        <taxon>Fungi</taxon>
        <taxon>Dikarya</taxon>
        <taxon>Basidiomycota</taxon>
        <taxon>Ustilaginomycotina</taxon>
        <taxon>Exobasidiomycetes</taxon>
        <taxon>Ceraceosorales</taxon>
        <taxon>Ceraceosoraceae</taxon>
        <taxon>Ceraceosorus</taxon>
    </lineage>
</organism>
<accession>A0A0P1BN68</accession>